<dbReference type="InterPro" id="IPR011990">
    <property type="entry name" value="TPR-like_helical_dom_sf"/>
</dbReference>
<dbReference type="AlphaFoldDB" id="K0RZS4"/>
<proteinExistence type="inferred from homology"/>
<dbReference type="PANTHER" id="PTHR11102">
    <property type="entry name" value="SEL-1-LIKE PROTEIN"/>
    <property type="match status" value="1"/>
</dbReference>
<dbReference type="Proteomes" id="UP000266841">
    <property type="component" value="Unassembled WGS sequence"/>
</dbReference>
<dbReference type="Pfam" id="PF08238">
    <property type="entry name" value="Sel1"/>
    <property type="match status" value="2"/>
</dbReference>
<protein>
    <recommendedName>
        <fullName evidence="2">Cyclic nucleotide-binding domain-containing protein</fullName>
    </recommendedName>
</protein>
<organism evidence="3 4">
    <name type="scientific">Thalassiosira oceanica</name>
    <name type="common">Marine diatom</name>
    <dbReference type="NCBI Taxonomy" id="159749"/>
    <lineage>
        <taxon>Eukaryota</taxon>
        <taxon>Sar</taxon>
        <taxon>Stramenopiles</taxon>
        <taxon>Ochrophyta</taxon>
        <taxon>Bacillariophyta</taxon>
        <taxon>Coscinodiscophyceae</taxon>
        <taxon>Thalassiosirophycidae</taxon>
        <taxon>Thalassiosirales</taxon>
        <taxon>Thalassiosiraceae</taxon>
        <taxon>Thalassiosira</taxon>
    </lineage>
</organism>
<dbReference type="OrthoDB" id="272077at2759"/>
<evidence type="ECO:0000313" key="4">
    <source>
        <dbReference type="Proteomes" id="UP000266841"/>
    </source>
</evidence>
<accession>K0RZS4</accession>
<dbReference type="SUPFAM" id="SSF81901">
    <property type="entry name" value="HCP-like"/>
    <property type="match status" value="1"/>
</dbReference>
<evidence type="ECO:0000259" key="2">
    <source>
        <dbReference type="PROSITE" id="PS50042"/>
    </source>
</evidence>
<comment type="caution">
    <text evidence="3">The sequence shown here is derived from an EMBL/GenBank/DDBJ whole genome shotgun (WGS) entry which is preliminary data.</text>
</comment>
<sequence length="207" mass="23106">MSNMAATDLADSAARRLQRALMSSGHDRPEGDVTTLPADDASELSMIKKRTDKKDAEAISRLGQKYFYGELGLTKDVPRARELWTEAAELGSVEAHYRLGLVYYSGNDVEDKPRCIRHWQQAAMTGHAGSRHNLGAVEHENGNHQLAVQHLMISAKMGYEYSLNTIKDMFKEGHASKAQYAEALLGFRDAVEEMTSPQRKEAKRLGR</sequence>
<evidence type="ECO:0000313" key="3">
    <source>
        <dbReference type="EMBL" id="EJK58555.1"/>
    </source>
</evidence>
<dbReference type="PROSITE" id="PS50042">
    <property type="entry name" value="CNMP_BINDING_3"/>
    <property type="match status" value="1"/>
</dbReference>
<dbReference type="PANTHER" id="PTHR11102:SF160">
    <property type="entry name" value="ERAD-ASSOCIATED E3 UBIQUITIN-PROTEIN LIGASE COMPONENT HRD3"/>
    <property type="match status" value="1"/>
</dbReference>
<dbReference type="Gene3D" id="1.25.40.10">
    <property type="entry name" value="Tetratricopeptide repeat domain"/>
    <property type="match status" value="1"/>
</dbReference>
<dbReference type="EMBL" id="AGNL01024918">
    <property type="protein sequence ID" value="EJK58555.1"/>
    <property type="molecule type" value="Genomic_DNA"/>
</dbReference>
<comment type="similarity">
    <text evidence="1">Belongs to the sel-1 family.</text>
</comment>
<dbReference type="InterPro" id="IPR050767">
    <property type="entry name" value="Sel1_AlgK"/>
</dbReference>
<reference evidence="3 4" key="1">
    <citation type="journal article" date="2012" name="Genome Biol.">
        <title>Genome and low-iron response of an oceanic diatom adapted to chronic iron limitation.</title>
        <authorList>
            <person name="Lommer M."/>
            <person name="Specht M."/>
            <person name="Roy A.S."/>
            <person name="Kraemer L."/>
            <person name="Andreson R."/>
            <person name="Gutowska M.A."/>
            <person name="Wolf J."/>
            <person name="Bergner S.V."/>
            <person name="Schilhabel M.B."/>
            <person name="Klostermeier U.C."/>
            <person name="Beiko R.G."/>
            <person name="Rosenstiel P."/>
            <person name="Hippler M."/>
            <person name="Laroche J."/>
        </authorList>
    </citation>
    <scope>NUCLEOTIDE SEQUENCE [LARGE SCALE GENOMIC DNA]</scope>
    <source>
        <strain evidence="3 4">CCMP1005</strain>
    </source>
</reference>
<gene>
    <name evidence="3" type="ORF">THAOC_21310</name>
</gene>
<dbReference type="SMART" id="SM00671">
    <property type="entry name" value="SEL1"/>
    <property type="match status" value="3"/>
</dbReference>
<name>K0RZS4_THAOC</name>
<feature type="domain" description="Cyclic nucleotide-binding" evidence="2">
    <location>
        <begin position="5"/>
        <end position="80"/>
    </location>
</feature>
<evidence type="ECO:0000256" key="1">
    <source>
        <dbReference type="ARBA" id="ARBA00038101"/>
    </source>
</evidence>
<dbReference type="InterPro" id="IPR006597">
    <property type="entry name" value="Sel1-like"/>
</dbReference>
<dbReference type="InterPro" id="IPR000595">
    <property type="entry name" value="cNMP-bd_dom"/>
</dbReference>
<dbReference type="eggNOG" id="ENOG502SDB9">
    <property type="taxonomic scope" value="Eukaryota"/>
</dbReference>
<keyword evidence="4" id="KW-1185">Reference proteome</keyword>